<feature type="transmembrane region" description="Helical" evidence="8">
    <location>
        <begin position="548"/>
        <end position="569"/>
    </location>
</feature>
<protein>
    <submittedName>
        <fullName evidence="10">Iron ABC transporter permease</fullName>
    </submittedName>
</protein>
<dbReference type="EMBL" id="CP084166">
    <property type="protein sequence ID" value="UJG41366.1"/>
    <property type="molecule type" value="Genomic_DNA"/>
</dbReference>
<sequence>MERNIDKQVERAVMVLALIALFSFLLSFFYLPLFKILSYAFQKNGEIGDESVFSVFWSTVTQSSNIRFLSFSFNQALISTIICLVFGLPVSYFFAQYKFKGKDLVINLLTVPFVLPPIVVLLGFIITYGENGWLNSVWKTVFQTDRSLFKIFGTVEGIIAAHVFYNLSVIIRLMIPAWMNLDYEQVEVSKTLGVKNFTIFRKIVFPQLINFIVSAALLVFIYCFNSFAIVLYLGEVKYQTLEVRIYKLIKNSLKFTEGSSLAIIQLLINTLIIIIYLFFENKTRQMARGKEKGIKPKPIKLKNTPLKEKISFIFLSLITLFVMLFSFSPMIAVIIESFIPYTKGISPLWGYLTLLSSEYMAILGNSPFRMFINTIIFSFSATIITLFFSLLIVLILRIRYNKLRNYKQSIVENFISYLIILPMATSSITLALGLFLKYRTTEVYLNYVWILIILSHVLISIPFATRSILAAYNRIDVEMLNVASTLGASRFFIFKKIEFPLIGKSLIVGGIFSFAISLGEFGATNFLVRGSFGTLSIAIYKLIISQTIQLPATMATILIILTVLSFLIIQKLGDIELKV</sequence>
<dbReference type="InterPro" id="IPR000515">
    <property type="entry name" value="MetI-like"/>
</dbReference>
<evidence type="ECO:0000313" key="10">
    <source>
        <dbReference type="EMBL" id="UJG41366.1"/>
    </source>
</evidence>
<feature type="transmembrane region" description="Helical" evidence="8">
    <location>
        <begin position="444"/>
        <end position="464"/>
    </location>
</feature>
<evidence type="ECO:0000256" key="7">
    <source>
        <dbReference type="ARBA" id="ARBA00023136"/>
    </source>
</evidence>
<evidence type="ECO:0000256" key="3">
    <source>
        <dbReference type="ARBA" id="ARBA00022475"/>
    </source>
</evidence>
<dbReference type="Gene3D" id="1.10.3720.10">
    <property type="entry name" value="MetI-like"/>
    <property type="match status" value="2"/>
</dbReference>
<keyword evidence="6 8" id="KW-1133">Transmembrane helix</keyword>
<keyword evidence="5 8" id="KW-0812">Transmembrane</keyword>
<dbReference type="SUPFAM" id="SSF161098">
    <property type="entry name" value="MetI-like"/>
    <property type="match status" value="2"/>
</dbReference>
<keyword evidence="4" id="KW-0997">Cell inner membrane</keyword>
<keyword evidence="7 8" id="KW-0472">Membrane</keyword>
<evidence type="ECO:0000256" key="1">
    <source>
        <dbReference type="ARBA" id="ARBA00004429"/>
    </source>
</evidence>
<evidence type="ECO:0000256" key="5">
    <source>
        <dbReference type="ARBA" id="ARBA00022692"/>
    </source>
</evidence>
<organism evidence="10">
    <name type="scientific">Candidatus Heimdallarchaeum aukensis</name>
    <dbReference type="NCBI Taxonomy" id="2876573"/>
    <lineage>
        <taxon>Archaea</taxon>
        <taxon>Promethearchaeati</taxon>
        <taxon>Candidatus Heimdallarchaeota</taxon>
        <taxon>Candidatus Heimdallarchaeia (ex Rinke et al. 2021) (nom. nud.)</taxon>
        <taxon>Candidatus Heimdallarchaeales</taxon>
        <taxon>Candidatus Heimdallarchaeaceae</taxon>
        <taxon>Candidatus Heimdallarchaeum</taxon>
    </lineage>
</organism>
<evidence type="ECO:0000259" key="9">
    <source>
        <dbReference type="PROSITE" id="PS50928"/>
    </source>
</evidence>
<feature type="domain" description="ABC transmembrane type-1" evidence="9">
    <location>
        <begin position="371"/>
        <end position="569"/>
    </location>
</feature>
<comment type="subcellular location">
    <subcellularLocation>
        <location evidence="1">Cell inner membrane</location>
        <topology evidence="1">Multi-pass membrane protein</topology>
    </subcellularLocation>
    <subcellularLocation>
        <location evidence="8">Cell membrane</location>
        <topology evidence="8">Multi-pass membrane protein</topology>
    </subcellularLocation>
</comment>
<feature type="transmembrane region" description="Helical" evidence="8">
    <location>
        <begin position="370"/>
        <end position="396"/>
    </location>
</feature>
<dbReference type="AlphaFoldDB" id="A0A9Y1FLV3"/>
<evidence type="ECO:0000256" key="2">
    <source>
        <dbReference type="ARBA" id="ARBA00022448"/>
    </source>
</evidence>
<feature type="transmembrane region" description="Helical" evidence="8">
    <location>
        <begin position="208"/>
        <end position="233"/>
    </location>
</feature>
<evidence type="ECO:0000256" key="4">
    <source>
        <dbReference type="ARBA" id="ARBA00022519"/>
    </source>
</evidence>
<dbReference type="PROSITE" id="PS50928">
    <property type="entry name" value="ABC_TM1"/>
    <property type="match status" value="2"/>
</dbReference>
<feature type="transmembrane region" description="Helical" evidence="8">
    <location>
        <begin position="310"/>
        <end position="335"/>
    </location>
</feature>
<feature type="transmembrane region" description="Helical" evidence="8">
    <location>
        <begin position="76"/>
        <end position="95"/>
    </location>
</feature>
<feature type="transmembrane region" description="Helical" evidence="8">
    <location>
        <begin position="417"/>
        <end position="438"/>
    </location>
</feature>
<name>A0A9Y1FLV3_9ARCH</name>
<proteinExistence type="inferred from homology"/>
<dbReference type="Proteomes" id="UP001201020">
    <property type="component" value="Chromosome"/>
</dbReference>
<keyword evidence="3" id="KW-1003">Cell membrane</keyword>
<dbReference type="PANTHER" id="PTHR43357">
    <property type="entry name" value="INNER MEMBRANE ABC TRANSPORTER PERMEASE PROTEIN YDCV"/>
    <property type="match status" value="1"/>
</dbReference>
<feature type="transmembrane region" description="Helical" evidence="8">
    <location>
        <begin position="12"/>
        <end position="31"/>
    </location>
</feature>
<dbReference type="PANTHER" id="PTHR43357:SF4">
    <property type="entry name" value="INNER MEMBRANE ABC TRANSPORTER PERMEASE PROTEIN YDCV"/>
    <property type="match status" value="1"/>
</dbReference>
<keyword evidence="2 8" id="KW-0813">Transport</keyword>
<dbReference type="GO" id="GO:0005886">
    <property type="term" value="C:plasma membrane"/>
    <property type="evidence" value="ECO:0007669"/>
    <property type="project" value="UniProtKB-SubCell"/>
</dbReference>
<feature type="domain" description="ABC transmembrane type-1" evidence="9">
    <location>
        <begin position="69"/>
        <end position="276"/>
    </location>
</feature>
<dbReference type="CDD" id="cd06261">
    <property type="entry name" value="TM_PBP2"/>
    <property type="match status" value="2"/>
</dbReference>
<dbReference type="InterPro" id="IPR035906">
    <property type="entry name" value="MetI-like_sf"/>
</dbReference>
<feature type="transmembrane region" description="Helical" evidence="8">
    <location>
        <begin position="104"/>
        <end position="128"/>
    </location>
</feature>
<evidence type="ECO:0000256" key="8">
    <source>
        <dbReference type="RuleBase" id="RU363032"/>
    </source>
</evidence>
<feature type="transmembrane region" description="Helical" evidence="8">
    <location>
        <begin position="505"/>
        <end position="528"/>
    </location>
</feature>
<reference evidence="10" key="1">
    <citation type="journal article" date="2022" name="Nat. Microbiol.">
        <title>Unique mobile elements and scalable gene flow at the prokaryote-eukaryote boundary revealed by circularized Asgard archaea genomes.</title>
        <authorList>
            <person name="Wu F."/>
            <person name="Speth D.R."/>
            <person name="Philosof A."/>
            <person name="Cremiere A."/>
            <person name="Narayanan A."/>
            <person name="Barco R.A."/>
            <person name="Connon S.A."/>
            <person name="Amend J.P."/>
            <person name="Antoshechkin I.A."/>
            <person name="Orphan V.J."/>
        </authorList>
    </citation>
    <scope>NUCLEOTIDE SEQUENCE</scope>
    <source>
        <strain evidence="10">PM71</strain>
    </source>
</reference>
<feature type="transmembrane region" description="Helical" evidence="8">
    <location>
        <begin position="260"/>
        <end position="279"/>
    </location>
</feature>
<comment type="similarity">
    <text evidence="8">Belongs to the binding-protein-dependent transport system permease family.</text>
</comment>
<accession>A0A9Y1FLV3</accession>
<gene>
    <name evidence="10" type="ORF">K9W45_02625</name>
</gene>
<feature type="transmembrane region" description="Helical" evidence="8">
    <location>
        <begin position="148"/>
        <end position="171"/>
    </location>
</feature>
<dbReference type="Pfam" id="PF00528">
    <property type="entry name" value="BPD_transp_1"/>
    <property type="match status" value="2"/>
</dbReference>
<evidence type="ECO:0000256" key="6">
    <source>
        <dbReference type="ARBA" id="ARBA00022989"/>
    </source>
</evidence>
<dbReference type="GO" id="GO:0055085">
    <property type="term" value="P:transmembrane transport"/>
    <property type="evidence" value="ECO:0007669"/>
    <property type="project" value="InterPro"/>
</dbReference>